<name>A0AAU9IFR7_9CILI</name>
<evidence type="ECO:0000256" key="2">
    <source>
        <dbReference type="SAM" id="Coils"/>
    </source>
</evidence>
<dbReference type="InterPro" id="IPR049258">
    <property type="entry name" value="ODAD1_CC"/>
</dbReference>
<sequence>MKISNKRTRSQSSLRPSKIPLYRPVSHQMSREVENVIKDLEKEHRESHYLDEEIEISRSKSQTQRSLCKTYASWETNNDLLKIKISVLEKELIKEQNRLNETILENSELREKISSKRKIQQNSKRAINELEKQLKTYNNPTENNANLDGIDFFQKRQVNLLRCKTARPKSMIFEKSKTLELTERTLPSSKISSTKGENELYKVSRPYESIRIVNLLRKMIENRRILLKEKQAVLDKYTSHVNYLEDAFEKIKNATGMVSVEEIAAAFIRSESQRSHMHTYFNDLTIEIEELEKSFVTISNSINDLKLLNCKGETLAMSSKNEILEKAKQTQSKNTKALKELNQIEASFRVLGSDINRILKLCEGLVENTEWDIKLEEFSFMKEDYIRNVLGKVEELIHFISSSQKQTSTWEFATQITQNRKEMKNLKEFLEEKDISNDSKVDTLKGPASVFELRALTEMMLTRKKYR</sequence>
<comment type="caution">
    <text evidence="5">The sequence shown here is derived from an EMBL/GenBank/DDBJ whole genome shotgun (WGS) entry which is preliminary data.</text>
</comment>
<evidence type="ECO:0000313" key="5">
    <source>
        <dbReference type="EMBL" id="CAG9312201.1"/>
    </source>
</evidence>
<keyword evidence="6" id="KW-1185">Reference proteome</keyword>
<evidence type="ECO:0000256" key="3">
    <source>
        <dbReference type="SAM" id="MobiDB-lite"/>
    </source>
</evidence>
<organism evidence="5 6">
    <name type="scientific">Blepharisma stoltei</name>
    <dbReference type="NCBI Taxonomy" id="1481888"/>
    <lineage>
        <taxon>Eukaryota</taxon>
        <taxon>Sar</taxon>
        <taxon>Alveolata</taxon>
        <taxon>Ciliophora</taxon>
        <taxon>Postciliodesmatophora</taxon>
        <taxon>Heterotrichea</taxon>
        <taxon>Heterotrichida</taxon>
        <taxon>Blepharismidae</taxon>
        <taxon>Blepharisma</taxon>
    </lineage>
</organism>
<dbReference type="InterPro" id="IPR051876">
    <property type="entry name" value="ODA-DC/CCD"/>
</dbReference>
<feature type="region of interest" description="Disordered" evidence="3">
    <location>
        <begin position="1"/>
        <end position="20"/>
    </location>
</feature>
<dbReference type="PANTHER" id="PTHR21694:SF18">
    <property type="entry name" value="COILED-COIL DOMAIN-CONTAINING PROTEIN 63"/>
    <property type="match status" value="1"/>
</dbReference>
<proteinExistence type="predicted"/>
<protein>
    <recommendedName>
        <fullName evidence="4">ODAD1 central coiled coil region domain-containing protein</fullName>
    </recommendedName>
</protein>
<feature type="domain" description="ODAD1 central coiled coil region" evidence="4">
    <location>
        <begin position="231"/>
        <end position="361"/>
    </location>
</feature>
<dbReference type="PANTHER" id="PTHR21694">
    <property type="entry name" value="COILED-COIL DOMAIN-CONTAINING PROTEIN 63"/>
    <property type="match status" value="1"/>
</dbReference>
<gene>
    <name evidence="5" type="ORF">BSTOLATCC_MIC5445</name>
</gene>
<dbReference type="Proteomes" id="UP001162131">
    <property type="component" value="Unassembled WGS sequence"/>
</dbReference>
<dbReference type="AlphaFoldDB" id="A0AAU9IFR7"/>
<evidence type="ECO:0000313" key="6">
    <source>
        <dbReference type="Proteomes" id="UP001162131"/>
    </source>
</evidence>
<feature type="coiled-coil region" evidence="2">
    <location>
        <begin position="71"/>
        <end position="136"/>
    </location>
</feature>
<evidence type="ECO:0000256" key="1">
    <source>
        <dbReference type="ARBA" id="ARBA00023054"/>
    </source>
</evidence>
<accession>A0AAU9IFR7</accession>
<keyword evidence="1 2" id="KW-0175">Coiled coil</keyword>
<dbReference type="EMBL" id="CAJZBQ010000005">
    <property type="protein sequence ID" value="CAG9312201.1"/>
    <property type="molecule type" value="Genomic_DNA"/>
</dbReference>
<dbReference type="Pfam" id="PF21773">
    <property type="entry name" value="ODAD1_CC"/>
    <property type="match status" value="1"/>
</dbReference>
<evidence type="ECO:0000259" key="4">
    <source>
        <dbReference type="Pfam" id="PF21773"/>
    </source>
</evidence>
<reference evidence="5" key="1">
    <citation type="submission" date="2021-09" db="EMBL/GenBank/DDBJ databases">
        <authorList>
            <consortium name="AG Swart"/>
            <person name="Singh M."/>
            <person name="Singh A."/>
            <person name="Seah K."/>
            <person name="Emmerich C."/>
        </authorList>
    </citation>
    <scope>NUCLEOTIDE SEQUENCE</scope>
    <source>
        <strain evidence="5">ATCC30299</strain>
    </source>
</reference>